<dbReference type="GO" id="GO:0046872">
    <property type="term" value="F:metal ion binding"/>
    <property type="evidence" value="ECO:0007669"/>
    <property type="project" value="UniProtKB-KW"/>
</dbReference>
<dbReference type="PANTHER" id="PTHR43401:SF2">
    <property type="entry name" value="L-THREONINE 3-DEHYDROGENASE"/>
    <property type="match status" value="1"/>
</dbReference>
<dbReference type="InterPro" id="IPR013149">
    <property type="entry name" value="ADH-like_C"/>
</dbReference>
<keyword evidence="3" id="KW-0560">Oxidoreductase</keyword>
<dbReference type="InterPro" id="IPR020843">
    <property type="entry name" value="ER"/>
</dbReference>
<evidence type="ECO:0000256" key="2">
    <source>
        <dbReference type="ARBA" id="ARBA00022833"/>
    </source>
</evidence>
<evidence type="ECO:0000313" key="5">
    <source>
        <dbReference type="EMBL" id="PWG64535.1"/>
    </source>
</evidence>
<dbReference type="Pfam" id="PF08240">
    <property type="entry name" value="ADH_N"/>
    <property type="match status" value="1"/>
</dbReference>
<dbReference type="Proteomes" id="UP000245474">
    <property type="component" value="Unassembled WGS sequence"/>
</dbReference>
<dbReference type="OrthoDB" id="9771084at2"/>
<name>A0A2U2N5Q0_9GAMM</name>
<evidence type="ECO:0000259" key="4">
    <source>
        <dbReference type="SMART" id="SM00829"/>
    </source>
</evidence>
<keyword evidence="6" id="KW-1185">Reference proteome</keyword>
<keyword evidence="1" id="KW-0479">Metal-binding</keyword>
<gene>
    <name evidence="5" type="ORF">DEM34_04195</name>
</gene>
<evidence type="ECO:0000313" key="6">
    <source>
        <dbReference type="Proteomes" id="UP000245474"/>
    </source>
</evidence>
<dbReference type="InterPro" id="IPR036291">
    <property type="entry name" value="NAD(P)-bd_dom_sf"/>
</dbReference>
<comment type="caution">
    <text evidence="5">The sequence shown here is derived from an EMBL/GenBank/DDBJ whole genome shotgun (WGS) entry which is preliminary data.</text>
</comment>
<dbReference type="AlphaFoldDB" id="A0A2U2N5Q0"/>
<evidence type="ECO:0000256" key="1">
    <source>
        <dbReference type="ARBA" id="ARBA00022723"/>
    </source>
</evidence>
<dbReference type="RefSeq" id="WP_109676586.1">
    <property type="nucleotide sequence ID" value="NZ_CP086615.1"/>
</dbReference>
<dbReference type="SUPFAM" id="SSF50129">
    <property type="entry name" value="GroES-like"/>
    <property type="match status" value="1"/>
</dbReference>
<dbReference type="SMART" id="SM00829">
    <property type="entry name" value="PKS_ER"/>
    <property type="match status" value="1"/>
</dbReference>
<dbReference type="SUPFAM" id="SSF51735">
    <property type="entry name" value="NAD(P)-binding Rossmann-fold domains"/>
    <property type="match status" value="1"/>
</dbReference>
<proteinExistence type="predicted"/>
<sequence length="329" mass="34630">MKALVYTEPYRLELRDEPVPEPAPGEALIRVHAAAICGSDMHGYHGADPRRRPPLVLGHEAAGEVVDGSHRGQRVVLNPLVTCGLCEDCTDGRSNLCRQRQLIGMARPGAFAEYVTLPERNLIPVPEGMDLNAAALTEPTATALHGIHLGQRCAFRPFAEGRNLVIGGGAIGALSALVLRWLGAGDVTVAETNPLRAAAMERLGFAVHDPVSAGPPGEDRFHLVVDAVGHAATRDAAIAAVRPGGVIVHIGLGEASSAMDARKLTLSEITFVGCYTYTPTDLRAALHALHAGALGPLDWIEQRPLADGDGAFADLDAGRLAAPKVVLRP</sequence>
<dbReference type="EMBL" id="QFFI01000005">
    <property type="protein sequence ID" value="PWG64535.1"/>
    <property type="molecule type" value="Genomic_DNA"/>
</dbReference>
<protein>
    <submittedName>
        <fullName evidence="5">Galactitol-1-phosphate 5-dehydrogenase</fullName>
    </submittedName>
</protein>
<keyword evidence="2" id="KW-0862">Zinc</keyword>
<dbReference type="Pfam" id="PF00107">
    <property type="entry name" value="ADH_zinc_N"/>
    <property type="match status" value="1"/>
</dbReference>
<dbReference type="InterPro" id="IPR050129">
    <property type="entry name" value="Zn_alcohol_dh"/>
</dbReference>
<dbReference type="InterPro" id="IPR013154">
    <property type="entry name" value="ADH-like_N"/>
</dbReference>
<dbReference type="Gene3D" id="3.90.180.10">
    <property type="entry name" value="Medium-chain alcohol dehydrogenases, catalytic domain"/>
    <property type="match status" value="1"/>
</dbReference>
<organism evidence="5 6">
    <name type="scientific">Sediminicurvatus halobius</name>
    <dbReference type="NCBI Taxonomy" id="2182432"/>
    <lineage>
        <taxon>Bacteria</taxon>
        <taxon>Pseudomonadati</taxon>
        <taxon>Pseudomonadota</taxon>
        <taxon>Gammaproteobacteria</taxon>
        <taxon>Chromatiales</taxon>
        <taxon>Ectothiorhodospiraceae</taxon>
        <taxon>Sediminicurvatus</taxon>
    </lineage>
</organism>
<dbReference type="PANTHER" id="PTHR43401">
    <property type="entry name" value="L-THREONINE 3-DEHYDROGENASE"/>
    <property type="match status" value="1"/>
</dbReference>
<evidence type="ECO:0000256" key="3">
    <source>
        <dbReference type="ARBA" id="ARBA00023002"/>
    </source>
</evidence>
<dbReference type="GO" id="GO:0016491">
    <property type="term" value="F:oxidoreductase activity"/>
    <property type="evidence" value="ECO:0007669"/>
    <property type="project" value="UniProtKB-KW"/>
</dbReference>
<feature type="domain" description="Enoyl reductase (ER)" evidence="4">
    <location>
        <begin position="7"/>
        <end position="327"/>
    </location>
</feature>
<dbReference type="InterPro" id="IPR011032">
    <property type="entry name" value="GroES-like_sf"/>
</dbReference>
<reference evidence="5 6" key="1">
    <citation type="submission" date="2018-05" db="EMBL/GenBank/DDBJ databases">
        <title>Spiribacter halobius sp. nov., a moderately halophilic bacterium isolated from marine solar saltern.</title>
        <authorList>
            <person name="Zheng W.-S."/>
            <person name="Lu D.-C."/>
            <person name="Du Z.-J."/>
        </authorList>
    </citation>
    <scope>NUCLEOTIDE SEQUENCE [LARGE SCALE GENOMIC DNA]</scope>
    <source>
        <strain evidence="5 6">E85</strain>
    </source>
</reference>
<accession>A0A2U2N5Q0</accession>
<dbReference type="Gene3D" id="3.40.50.720">
    <property type="entry name" value="NAD(P)-binding Rossmann-like Domain"/>
    <property type="match status" value="1"/>
</dbReference>